<dbReference type="KEGG" id="mbah:HYN46_16175"/>
<dbReference type="RefSeq" id="WP_114900820.1">
    <property type="nucleotide sequence ID" value="NZ_CP031222.1"/>
</dbReference>
<dbReference type="AlphaFoldDB" id="A0A345PBU7"/>
<protein>
    <submittedName>
        <fullName evidence="1">Ankyrin repeat domain-containing protein</fullName>
    </submittedName>
</protein>
<dbReference type="EMBL" id="CP031222">
    <property type="protein sequence ID" value="AXI04756.1"/>
    <property type="molecule type" value="Genomic_DNA"/>
</dbReference>
<reference evidence="1 2" key="1">
    <citation type="submission" date="2018-07" db="EMBL/GenBank/DDBJ databases">
        <title>Genome sequencing of Moraxellaceae gen. HYN0046.</title>
        <authorList>
            <person name="Kim M."/>
            <person name="Yi H."/>
        </authorList>
    </citation>
    <scope>NUCLEOTIDE SEQUENCE [LARGE SCALE GENOMIC DNA]</scope>
    <source>
        <strain evidence="1 2">HYN0046</strain>
    </source>
</reference>
<evidence type="ECO:0000313" key="2">
    <source>
        <dbReference type="Proteomes" id="UP000253940"/>
    </source>
</evidence>
<dbReference type="OrthoDB" id="6708156at2"/>
<keyword evidence="2" id="KW-1185">Reference proteome</keyword>
<sequence length="182" mass="20309">MMTESQVALTAAIQALDVEQVKALLAGGVDPNFIDEEYGPPATQICDRLFDWWETVMDGYESGEPLDEAEKAKLLAPYQAILNALIDAKANLHLWDAEEFFGPLWDAASAACVPIVQTLLDHKVDPNKRDDEGMTILSSICDLFFDVDFDLIDWEQALPEEKETLELLRKHGAQTTAEFLAH</sequence>
<gene>
    <name evidence="1" type="ORF">HYN46_16175</name>
</gene>
<organism evidence="1 2">
    <name type="scientific">Aquirhabdus parva</name>
    <dbReference type="NCBI Taxonomy" id="2283318"/>
    <lineage>
        <taxon>Bacteria</taxon>
        <taxon>Pseudomonadati</taxon>
        <taxon>Pseudomonadota</taxon>
        <taxon>Gammaproteobacteria</taxon>
        <taxon>Moraxellales</taxon>
        <taxon>Moraxellaceae</taxon>
        <taxon>Aquirhabdus</taxon>
    </lineage>
</organism>
<dbReference type="SUPFAM" id="SSF48403">
    <property type="entry name" value="Ankyrin repeat"/>
    <property type="match status" value="1"/>
</dbReference>
<accession>A0A345PBU7</accession>
<dbReference type="InterPro" id="IPR002110">
    <property type="entry name" value="Ankyrin_rpt"/>
</dbReference>
<evidence type="ECO:0000313" key="1">
    <source>
        <dbReference type="EMBL" id="AXI04756.1"/>
    </source>
</evidence>
<proteinExistence type="predicted"/>
<dbReference type="Proteomes" id="UP000253940">
    <property type="component" value="Chromosome"/>
</dbReference>
<dbReference type="Gene3D" id="1.25.40.20">
    <property type="entry name" value="Ankyrin repeat-containing domain"/>
    <property type="match status" value="1"/>
</dbReference>
<name>A0A345PBU7_9GAMM</name>
<dbReference type="Pfam" id="PF13637">
    <property type="entry name" value="Ank_4"/>
    <property type="match status" value="1"/>
</dbReference>
<dbReference type="InterPro" id="IPR036770">
    <property type="entry name" value="Ankyrin_rpt-contain_sf"/>
</dbReference>